<evidence type="ECO:0000313" key="1">
    <source>
        <dbReference type="EMBL" id="KIL70534.1"/>
    </source>
</evidence>
<proteinExistence type="predicted"/>
<gene>
    <name evidence="1" type="ORF">M378DRAFT_43551</name>
</gene>
<feature type="non-terminal residue" evidence="1">
    <location>
        <position position="147"/>
    </location>
</feature>
<feature type="non-terminal residue" evidence="1">
    <location>
        <position position="1"/>
    </location>
</feature>
<dbReference type="HOGENOM" id="CLU_133980_0_0_1"/>
<dbReference type="AlphaFoldDB" id="A0A0C2TTC8"/>
<reference evidence="1 2" key="1">
    <citation type="submission" date="2014-04" db="EMBL/GenBank/DDBJ databases">
        <title>Evolutionary Origins and Diversification of the Mycorrhizal Mutualists.</title>
        <authorList>
            <consortium name="DOE Joint Genome Institute"/>
            <consortium name="Mycorrhizal Genomics Consortium"/>
            <person name="Kohler A."/>
            <person name="Kuo A."/>
            <person name="Nagy L.G."/>
            <person name="Floudas D."/>
            <person name="Copeland A."/>
            <person name="Barry K.W."/>
            <person name="Cichocki N."/>
            <person name="Veneault-Fourrey C."/>
            <person name="LaButti K."/>
            <person name="Lindquist E.A."/>
            <person name="Lipzen A."/>
            <person name="Lundell T."/>
            <person name="Morin E."/>
            <person name="Murat C."/>
            <person name="Riley R."/>
            <person name="Ohm R."/>
            <person name="Sun H."/>
            <person name="Tunlid A."/>
            <person name="Henrissat B."/>
            <person name="Grigoriev I.V."/>
            <person name="Hibbett D.S."/>
            <person name="Martin F."/>
        </authorList>
    </citation>
    <scope>NUCLEOTIDE SEQUENCE [LARGE SCALE GENOMIC DNA]</scope>
    <source>
        <strain evidence="1 2">Koide BX008</strain>
    </source>
</reference>
<name>A0A0C2TTC8_AMAMK</name>
<dbReference type="CDD" id="cd00303">
    <property type="entry name" value="retropepsin_like"/>
    <property type="match status" value="1"/>
</dbReference>
<dbReference type="STRING" id="946122.A0A0C2TTC8"/>
<protein>
    <recommendedName>
        <fullName evidence="3">Peptidase A2 domain-containing protein</fullName>
    </recommendedName>
</protein>
<dbReference type="Proteomes" id="UP000054549">
    <property type="component" value="Unassembled WGS sequence"/>
</dbReference>
<dbReference type="InterPro" id="IPR021109">
    <property type="entry name" value="Peptidase_aspartic_dom_sf"/>
</dbReference>
<dbReference type="Gene3D" id="2.40.70.10">
    <property type="entry name" value="Acid Proteases"/>
    <property type="match status" value="1"/>
</dbReference>
<dbReference type="EMBL" id="KN818224">
    <property type="protein sequence ID" value="KIL70534.1"/>
    <property type="molecule type" value="Genomic_DNA"/>
</dbReference>
<dbReference type="OrthoDB" id="3267566at2759"/>
<keyword evidence="2" id="KW-1185">Reference proteome</keyword>
<sequence>EVTALKALRRWSNRQRRLEITPNLVRELKELKPDTLRAALQELKEPRRWIRRIGQNSVFLPLTINTLDDGRPFDIQGLLDSGATGCYLDEGFARAKGFNLEPLPRAVPVYNADGSFNEAGPIRFTIRLRVRIHDHSETFIFAITNLG</sequence>
<evidence type="ECO:0008006" key="3">
    <source>
        <dbReference type="Google" id="ProtNLM"/>
    </source>
</evidence>
<evidence type="ECO:0000313" key="2">
    <source>
        <dbReference type="Proteomes" id="UP000054549"/>
    </source>
</evidence>
<organism evidence="1 2">
    <name type="scientific">Amanita muscaria (strain Koide BX008)</name>
    <dbReference type="NCBI Taxonomy" id="946122"/>
    <lineage>
        <taxon>Eukaryota</taxon>
        <taxon>Fungi</taxon>
        <taxon>Dikarya</taxon>
        <taxon>Basidiomycota</taxon>
        <taxon>Agaricomycotina</taxon>
        <taxon>Agaricomycetes</taxon>
        <taxon>Agaricomycetidae</taxon>
        <taxon>Agaricales</taxon>
        <taxon>Pluteineae</taxon>
        <taxon>Amanitaceae</taxon>
        <taxon>Amanita</taxon>
    </lineage>
</organism>
<dbReference type="InParanoid" id="A0A0C2TTC8"/>
<accession>A0A0C2TTC8</accession>